<dbReference type="InterPro" id="IPR000182">
    <property type="entry name" value="GNAT_dom"/>
</dbReference>
<dbReference type="InterPro" id="IPR051908">
    <property type="entry name" value="Ribosomal_N-acetyltransferase"/>
</dbReference>
<name>A0A0R2E0M0_9LACO</name>
<dbReference type="Pfam" id="PF13302">
    <property type="entry name" value="Acetyltransf_3"/>
    <property type="match status" value="1"/>
</dbReference>
<dbReference type="EMBL" id="AYYH01000019">
    <property type="protein sequence ID" value="KRN09752.1"/>
    <property type="molecule type" value="Genomic_DNA"/>
</dbReference>
<dbReference type="PANTHER" id="PTHR43441">
    <property type="entry name" value="RIBOSOMAL-PROTEIN-SERINE ACETYLTRANSFERASE"/>
    <property type="match status" value="1"/>
</dbReference>
<dbReference type="GO" id="GO:0005737">
    <property type="term" value="C:cytoplasm"/>
    <property type="evidence" value="ECO:0007669"/>
    <property type="project" value="TreeGrafter"/>
</dbReference>
<dbReference type="Gene3D" id="3.40.630.30">
    <property type="match status" value="1"/>
</dbReference>
<dbReference type="PATRIC" id="fig|1046596.6.peg.752"/>
<keyword evidence="3" id="KW-1185">Reference proteome</keyword>
<dbReference type="PANTHER" id="PTHR43441:SF11">
    <property type="entry name" value="RIBOSOMAL-PROTEIN-SERINE ACETYLTRANSFERASE"/>
    <property type="match status" value="1"/>
</dbReference>
<feature type="domain" description="N-acetyltransferase" evidence="1">
    <location>
        <begin position="8"/>
        <end position="178"/>
    </location>
</feature>
<reference evidence="2 3" key="1">
    <citation type="journal article" date="2015" name="Genome Announc.">
        <title>Expanding the biotechnology potential of lactobacilli through comparative genomics of 213 strains and associated genera.</title>
        <authorList>
            <person name="Sun Z."/>
            <person name="Harris H.M."/>
            <person name="McCann A."/>
            <person name="Guo C."/>
            <person name="Argimon S."/>
            <person name="Zhang W."/>
            <person name="Yang X."/>
            <person name="Jeffery I.B."/>
            <person name="Cooney J.C."/>
            <person name="Kagawa T.F."/>
            <person name="Liu W."/>
            <person name="Song Y."/>
            <person name="Salvetti E."/>
            <person name="Wrobel A."/>
            <person name="Rasinkangas P."/>
            <person name="Parkhill J."/>
            <person name="Rea M.C."/>
            <person name="O'Sullivan O."/>
            <person name="Ritari J."/>
            <person name="Douillard F.P."/>
            <person name="Paul Ross R."/>
            <person name="Yang R."/>
            <person name="Briner A.E."/>
            <person name="Felis G.E."/>
            <person name="de Vos W.M."/>
            <person name="Barrangou R."/>
            <person name="Klaenhammer T.R."/>
            <person name="Caufield P.W."/>
            <person name="Cui Y."/>
            <person name="Zhang H."/>
            <person name="O'Toole P.W."/>
        </authorList>
    </citation>
    <scope>NUCLEOTIDE SEQUENCE [LARGE SCALE GENOMIC DNA]</scope>
    <source>
        <strain evidence="2 3">DSM 20444</strain>
    </source>
</reference>
<proteinExistence type="predicted"/>
<sequence length="184" mass="20861">MFIHKIDSEVSLALPRPQIDSEPLFQIIEKSRQELQVWLPWVPAMKSVEDEEKFLTGILKNFGNTCSLNTVILYKNTPVGMISFNKFNTTNQYADIGYWLGTEYVGNGIMHRAVAGICDLGFRDYGVHKVEIHAAVDNARSNGVAKKAGFHFDGSLRANELLADGFHDENVWSLLRREWEKVDS</sequence>
<dbReference type="GO" id="GO:0008999">
    <property type="term" value="F:protein-N-terminal-alanine acetyltransferase activity"/>
    <property type="evidence" value="ECO:0007669"/>
    <property type="project" value="TreeGrafter"/>
</dbReference>
<dbReference type="SUPFAM" id="SSF55729">
    <property type="entry name" value="Acyl-CoA N-acyltransferases (Nat)"/>
    <property type="match status" value="1"/>
</dbReference>
<gene>
    <name evidence="2" type="ORF">FD00_GL000688</name>
</gene>
<keyword evidence="2" id="KW-0808">Transferase</keyword>
<dbReference type="RefSeq" id="WP_010078139.1">
    <property type="nucleotide sequence ID" value="NZ_AYYH01000019.1"/>
</dbReference>
<comment type="caution">
    <text evidence="2">The sequence shown here is derived from an EMBL/GenBank/DDBJ whole genome shotgun (WGS) entry which is preliminary data.</text>
</comment>
<dbReference type="PROSITE" id="PS51186">
    <property type="entry name" value="GNAT"/>
    <property type="match status" value="1"/>
</dbReference>
<accession>A0A0R2E0M0</accession>
<dbReference type="AlphaFoldDB" id="A0A0R2E0M0"/>
<dbReference type="InterPro" id="IPR016181">
    <property type="entry name" value="Acyl_CoA_acyltransferase"/>
</dbReference>
<protein>
    <submittedName>
        <fullName evidence="2">Acetyltransferase</fullName>
    </submittedName>
</protein>
<dbReference type="GO" id="GO:1990189">
    <property type="term" value="F:protein N-terminal-serine acetyltransferase activity"/>
    <property type="evidence" value="ECO:0007669"/>
    <property type="project" value="TreeGrafter"/>
</dbReference>
<dbReference type="GeneID" id="98317184"/>
<organism evidence="2 3">
    <name type="scientific">Liquorilactobacillus mali KCTC 3596 = DSM 20444</name>
    <dbReference type="NCBI Taxonomy" id="1046596"/>
    <lineage>
        <taxon>Bacteria</taxon>
        <taxon>Bacillati</taxon>
        <taxon>Bacillota</taxon>
        <taxon>Bacilli</taxon>
        <taxon>Lactobacillales</taxon>
        <taxon>Lactobacillaceae</taxon>
        <taxon>Liquorilactobacillus</taxon>
    </lineage>
</organism>
<evidence type="ECO:0000313" key="2">
    <source>
        <dbReference type="EMBL" id="KRN09752.1"/>
    </source>
</evidence>
<dbReference type="OrthoDB" id="9784707at2"/>
<evidence type="ECO:0000259" key="1">
    <source>
        <dbReference type="PROSITE" id="PS51186"/>
    </source>
</evidence>
<dbReference type="Proteomes" id="UP000050898">
    <property type="component" value="Unassembled WGS sequence"/>
</dbReference>
<evidence type="ECO:0000313" key="3">
    <source>
        <dbReference type="Proteomes" id="UP000050898"/>
    </source>
</evidence>